<evidence type="ECO:0000256" key="1">
    <source>
        <dbReference type="SAM" id="MobiDB-lite"/>
    </source>
</evidence>
<dbReference type="AlphaFoldDB" id="A0A1I8FHZ1"/>
<dbReference type="WBParaSite" id="maker-unitig_35680-snap-gene-0.1-mRNA-1">
    <property type="protein sequence ID" value="maker-unitig_35680-snap-gene-0.1-mRNA-1"/>
    <property type="gene ID" value="maker-unitig_35680-snap-gene-0.1"/>
</dbReference>
<organism evidence="2 3">
    <name type="scientific">Macrostomum lignano</name>
    <dbReference type="NCBI Taxonomy" id="282301"/>
    <lineage>
        <taxon>Eukaryota</taxon>
        <taxon>Metazoa</taxon>
        <taxon>Spiralia</taxon>
        <taxon>Lophotrochozoa</taxon>
        <taxon>Platyhelminthes</taxon>
        <taxon>Rhabditophora</taxon>
        <taxon>Macrostomorpha</taxon>
        <taxon>Macrostomida</taxon>
        <taxon>Macrostomidae</taxon>
        <taxon>Macrostomum</taxon>
    </lineage>
</organism>
<feature type="region of interest" description="Disordered" evidence="1">
    <location>
        <begin position="52"/>
        <end position="72"/>
    </location>
</feature>
<evidence type="ECO:0000313" key="2">
    <source>
        <dbReference type="Proteomes" id="UP000095280"/>
    </source>
</evidence>
<evidence type="ECO:0000313" key="3">
    <source>
        <dbReference type="WBParaSite" id="maker-unitig_35680-snap-gene-0.1-mRNA-1"/>
    </source>
</evidence>
<name>A0A1I8FHZ1_9PLAT</name>
<keyword evidence="2" id="KW-1185">Reference proteome</keyword>
<reference evidence="3" key="1">
    <citation type="submission" date="2016-11" db="UniProtKB">
        <authorList>
            <consortium name="WormBaseParasite"/>
        </authorList>
    </citation>
    <scope>IDENTIFICATION</scope>
</reference>
<proteinExistence type="predicted"/>
<sequence length="86" mass="9503">MGLGKTLQTVAFPAWPARRAAARRRQRPLRDRLSAVRVEQLARRAGQVCATAHRAGVHRRQGREGAPADASCGGRTGPCCYEEFFR</sequence>
<dbReference type="Proteomes" id="UP000095280">
    <property type="component" value="Unplaced"/>
</dbReference>
<accession>A0A1I8FHZ1</accession>
<protein>
    <submittedName>
        <fullName evidence="3">Uncharacterized protein</fullName>
    </submittedName>
</protein>